<sequence length="77" mass="9362">MKKNIKQINKEAIITCILYLFYFCWWYYFAYIYKADNNDFIFGLPSWFFYSCVLGLVVINVLVFIAIKLFFKEIDLD</sequence>
<keyword evidence="1" id="KW-1133">Transmembrane helix</keyword>
<feature type="transmembrane region" description="Helical" evidence="1">
    <location>
        <begin position="48"/>
        <end position="71"/>
    </location>
</feature>
<keyword evidence="3" id="KW-1185">Reference proteome</keyword>
<dbReference type="Pfam" id="PF06196">
    <property type="entry name" value="DUF997"/>
    <property type="match status" value="1"/>
</dbReference>
<dbReference type="Proteomes" id="UP001279681">
    <property type="component" value="Unassembled WGS sequence"/>
</dbReference>
<dbReference type="RefSeq" id="WP_320312472.1">
    <property type="nucleotide sequence ID" value="NZ_JAVIKH010000001.1"/>
</dbReference>
<dbReference type="PANTHER" id="PTHR39174">
    <property type="entry name" value="INNER MEMBRANE PROTEIN-RELATED"/>
    <property type="match status" value="1"/>
</dbReference>
<evidence type="ECO:0000256" key="1">
    <source>
        <dbReference type="SAM" id="Phobius"/>
    </source>
</evidence>
<keyword evidence="1" id="KW-0472">Membrane</keyword>
<feature type="transmembrane region" description="Helical" evidence="1">
    <location>
        <begin position="12"/>
        <end position="28"/>
    </location>
</feature>
<accession>A0ABU4W788</accession>
<dbReference type="PANTHER" id="PTHR39174:SF1">
    <property type="entry name" value="INNER MEMBRANE PROTEIN"/>
    <property type="match status" value="1"/>
</dbReference>
<organism evidence="2 3">
    <name type="scientific">Candidatus Cetobacterium colombiensis</name>
    <dbReference type="NCBI Taxonomy" id="3073100"/>
    <lineage>
        <taxon>Bacteria</taxon>
        <taxon>Fusobacteriati</taxon>
        <taxon>Fusobacteriota</taxon>
        <taxon>Fusobacteriia</taxon>
        <taxon>Fusobacteriales</taxon>
        <taxon>Fusobacteriaceae</taxon>
        <taxon>Cetobacterium</taxon>
    </lineage>
</organism>
<dbReference type="EMBL" id="JAVIKH010000001">
    <property type="protein sequence ID" value="MDX8335060.1"/>
    <property type="molecule type" value="Genomic_DNA"/>
</dbReference>
<keyword evidence="1" id="KW-0812">Transmembrane</keyword>
<protein>
    <submittedName>
        <fullName evidence="2">YhdT family protein</fullName>
    </submittedName>
</protein>
<evidence type="ECO:0000313" key="2">
    <source>
        <dbReference type="EMBL" id="MDX8335060.1"/>
    </source>
</evidence>
<dbReference type="InterPro" id="IPR010398">
    <property type="entry name" value="DUF997"/>
</dbReference>
<proteinExistence type="predicted"/>
<comment type="caution">
    <text evidence="2">The sequence shown here is derived from an EMBL/GenBank/DDBJ whole genome shotgun (WGS) entry which is preliminary data.</text>
</comment>
<reference evidence="3" key="1">
    <citation type="submission" date="2023-07" db="EMBL/GenBank/DDBJ databases">
        <authorList>
            <person name="Colorado M.A."/>
            <person name="Villamil L.M."/>
            <person name="Melo J.F."/>
            <person name="Rodriguez J.A."/>
            <person name="Ruiz R.Y."/>
        </authorList>
    </citation>
    <scope>NUCLEOTIDE SEQUENCE [LARGE SCALE GENOMIC DNA]</scope>
    <source>
        <strain evidence="3">C33</strain>
    </source>
</reference>
<gene>
    <name evidence="2" type="ORF">RFV38_00855</name>
</gene>
<evidence type="ECO:0000313" key="3">
    <source>
        <dbReference type="Proteomes" id="UP001279681"/>
    </source>
</evidence>
<name>A0ABU4W788_9FUSO</name>